<dbReference type="EMBL" id="JAUOTP010000003">
    <property type="protein sequence ID" value="MDO6414408.1"/>
    <property type="molecule type" value="Genomic_DNA"/>
</dbReference>
<evidence type="ECO:0000313" key="2">
    <source>
        <dbReference type="EMBL" id="MDO6414408.1"/>
    </source>
</evidence>
<dbReference type="InterPro" id="IPR014114">
    <property type="entry name" value="TraW"/>
</dbReference>
<accession>A0ABT8Y7X1</accession>
<feature type="signal peptide" evidence="1">
    <location>
        <begin position="1"/>
        <end position="21"/>
    </location>
</feature>
<keyword evidence="1" id="KW-0732">Signal</keyword>
<proteinExistence type="predicted"/>
<protein>
    <submittedName>
        <fullName evidence="2">Type-F conjugative transfer system protein TraW</fullName>
    </submittedName>
</protein>
<organism evidence="2 3">
    <name type="scientific">Sphingomonas natans</name>
    <dbReference type="NCBI Taxonomy" id="3063330"/>
    <lineage>
        <taxon>Bacteria</taxon>
        <taxon>Pseudomonadati</taxon>
        <taxon>Pseudomonadota</taxon>
        <taxon>Alphaproteobacteria</taxon>
        <taxon>Sphingomonadales</taxon>
        <taxon>Sphingomonadaceae</taxon>
        <taxon>Sphingomonas</taxon>
    </lineage>
</organism>
<dbReference type="Proteomes" id="UP001169764">
    <property type="component" value="Unassembled WGS sequence"/>
</dbReference>
<evidence type="ECO:0000256" key="1">
    <source>
        <dbReference type="SAM" id="SignalP"/>
    </source>
</evidence>
<evidence type="ECO:0000313" key="3">
    <source>
        <dbReference type="Proteomes" id="UP001169764"/>
    </source>
</evidence>
<feature type="chain" id="PRO_5046627643" evidence="1">
    <location>
        <begin position="22"/>
        <end position="213"/>
    </location>
</feature>
<gene>
    <name evidence="2" type="primary">traW</name>
    <name evidence="2" type="ORF">Q4F19_08445</name>
</gene>
<sequence>MTQAARLVLILAACSPIPASAKDYGQQGATFPVIEVDLLRVIEARLRSAQASGRIAAMQQDMQRKADMRVRRPVPVGGVTIVRQRRSWTFDPTITVQQDINDGRGRRIIAKGTRVNPLDMVQMRASLVFIDGDDPAQVRWAVGSTSALNAKVILVKGAPLALMDSTQRRLFFDQGGKLTGKFGITHVPAIVEPAGRVLKVTELPVPSSRGEGA</sequence>
<comment type="caution">
    <text evidence="2">The sequence shown here is derived from an EMBL/GenBank/DDBJ whole genome shotgun (WGS) entry which is preliminary data.</text>
</comment>
<keyword evidence="3" id="KW-1185">Reference proteome</keyword>
<reference evidence="2" key="1">
    <citation type="submission" date="2023-07" db="EMBL/GenBank/DDBJ databases">
        <authorList>
            <person name="Kim M."/>
        </authorList>
    </citation>
    <scope>NUCLEOTIDE SEQUENCE</scope>
    <source>
        <strain evidence="2">BIUV-7</strain>
    </source>
</reference>
<dbReference type="RefSeq" id="WP_303541550.1">
    <property type="nucleotide sequence ID" value="NZ_JAUOTP010000003.1"/>
</dbReference>
<name>A0ABT8Y7X1_9SPHN</name>
<dbReference type="NCBIfam" id="TIGR02743">
    <property type="entry name" value="TraW"/>
    <property type="match status" value="1"/>
</dbReference>